<evidence type="ECO:0000313" key="2">
    <source>
        <dbReference type="Proteomes" id="UP000436825"/>
    </source>
</evidence>
<comment type="caution">
    <text evidence="1">The sequence shown here is derived from an EMBL/GenBank/DDBJ whole genome shotgun (WGS) entry which is preliminary data.</text>
</comment>
<proteinExistence type="predicted"/>
<organism evidence="1 2">
    <name type="scientific">Bacteroides thetaiotaomicron</name>
    <dbReference type="NCBI Taxonomy" id="818"/>
    <lineage>
        <taxon>Bacteria</taxon>
        <taxon>Pseudomonadati</taxon>
        <taxon>Bacteroidota</taxon>
        <taxon>Bacteroidia</taxon>
        <taxon>Bacteroidales</taxon>
        <taxon>Bacteroidaceae</taxon>
        <taxon>Bacteroides</taxon>
    </lineage>
</organism>
<gene>
    <name evidence="1" type="ORF">GAN75_23330</name>
</gene>
<dbReference type="RefSeq" id="WP_007217358.1">
    <property type="nucleotide sequence ID" value="NZ_CP012937.1"/>
</dbReference>
<accession>A0A0P0F8R3</accession>
<sequence>MATYISDDPKLLDELFRKDGEGQLLVGYETGKEKPHAESSYMLYPANPDRQDPVYTFMALFSQQSIKAKYSAFVPNTRLEIYSFPKMTDVPAISGDISKKEYINQVLLPYIREKGLAPLISTNLRNVLFAQSRSDILMISGELPKLTTQQLDELVHFHQKQDELAARYDYNPVYKLPLHAVETSKGILFFSDTKMGREGLKSFYQQLSGNYFWVHGELGPVRQYNVNCLSDDICPLVDACYRKNPQSGKGEYDFDNAVFSKEAFRDRKQWKLAFETDMEPSASEFLRLNEFAGCPASRNNADISKLLYLMENGFKRDIINDPDFGYRNVFQEYVTRIDDCINGQSSGPDLSDVLDDMRWKAKNILLTDFDVRGHRTLERTLNDRSVPFLINGTDAGEAMRQALLEGKWIYCPQISKSMPDLHFLHAEKTCNRVMAYTKSPVNKTVYQEKNGKIIPYVPALKKVSKTKRNNSLKM</sequence>
<dbReference type="Proteomes" id="UP000436825">
    <property type="component" value="Unassembled WGS sequence"/>
</dbReference>
<dbReference type="KEGG" id="btho:Btheta7330_01657"/>
<dbReference type="EMBL" id="WCRW01000022">
    <property type="protein sequence ID" value="KAB4451357.1"/>
    <property type="molecule type" value="Genomic_DNA"/>
</dbReference>
<dbReference type="AlphaFoldDB" id="A0A0P0F8R3"/>
<name>A0A0P0F8R3_BACT4</name>
<dbReference type="Pfam" id="PF19513">
    <property type="entry name" value="DUF6047"/>
    <property type="match status" value="1"/>
</dbReference>
<evidence type="ECO:0000313" key="1">
    <source>
        <dbReference type="EMBL" id="KAB4451357.1"/>
    </source>
</evidence>
<dbReference type="InterPro" id="IPR046110">
    <property type="entry name" value="DUF6047"/>
</dbReference>
<protein>
    <submittedName>
        <fullName evidence="1">Uncharacterized protein</fullName>
    </submittedName>
</protein>
<reference evidence="1 2" key="1">
    <citation type="journal article" date="2019" name="Nat. Med.">
        <title>A library of human gut bacterial isolates paired with longitudinal multiomics data enables mechanistic microbiome research.</title>
        <authorList>
            <person name="Poyet M."/>
            <person name="Groussin M."/>
            <person name="Gibbons S.M."/>
            <person name="Avila-Pacheco J."/>
            <person name="Jiang X."/>
            <person name="Kearney S.M."/>
            <person name="Perrotta A.R."/>
            <person name="Berdy B."/>
            <person name="Zhao S."/>
            <person name="Lieberman T.D."/>
            <person name="Swanson P.K."/>
            <person name="Smith M."/>
            <person name="Roesemann S."/>
            <person name="Alexander J.E."/>
            <person name="Rich S.A."/>
            <person name="Livny J."/>
            <person name="Vlamakis H."/>
            <person name="Clish C."/>
            <person name="Bullock K."/>
            <person name="Deik A."/>
            <person name="Scott J."/>
            <person name="Pierce K.A."/>
            <person name="Xavier R.J."/>
            <person name="Alm E.J."/>
        </authorList>
    </citation>
    <scope>NUCLEOTIDE SEQUENCE [LARGE SCALE GENOMIC DNA]</scope>
    <source>
        <strain evidence="1 2">BIOML-A160</strain>
    </source>
</reference>